<evidence type="ECO:0000313" key="2">
    <source>
        <dbReference type="EMBL" id="CAE7942667.1"/>
    </source>
</evidence>
<dbReference type="OrthoDB" id="436216at2759"/>
<accession>A0A813CJN6</accession>
<dbReference type="EMBL" id="CAJNJA010097363">
    <property type="protein sequence ID" value="CAE7942667.1"/>
    <property type="molecule type" value="Genomic_DNA"/>
</dbReference>
<keyword evidence="3" id="KW-1185">Reference proteome</keyword>
<feature type="region of interest" description="Disordered" evidence="1">
    <location>
        <begin position="69"/>
        <end position="110"/>
    </location>
</feature>
<proteinExistence type="predicted"/>
<evidence type="ECO:0000313" key="3">
    <source>
        <dbReference type="Proteomes" id="UP000601435"/>
    </source>
</evidence>
<sequence>MTSATQISQVLFMIQLPPHSYLCLNRDSDSDPDSLGPSPIVVLELRGFRVDSVAIGIRSLRYHGDTNVNPAFRSIGPKRPWRRPEHSWKVKDSPTLLPSASPASRGPGRVGAMASGLSLAL</sequence>
<dbReference type="AlphaFoldDB" id="A0A813CJN6"/>
<gene>
    <name evidence="2" type="ORF">SNEC2469_LOCUS34752</name>
</gene>
<organism evidence="2 3">
    <name type="scientific">Symbiodinium necroappetens</name>
    <dbReference type="NCBI Taxonomy" id="1628268"/>
    <lineage>
        <taxon>Eukaryota</taxon>
        <taxon>Sar</taxon>
        <taxon>Alveolata</taxon>
        <taxon>Dinophyceae</taxon>
        <taxon>Suessiales</taxon>
        <taxon>Symbiodiniaceae</taxon>
        <taxon>Symbiodinium</taxon>
    </lineage>
</organism>
<dbReference type="Proteomes" id="UP000601435">
    <property type="component" value="Unassembled WGS sequence"/>
</dbReference>
<reference evidence="2" key="1">
    <citation type="submission" date="2021-02" db="EMBL/GenBank/DDBJ databases">
        <authorList>
            <person name="Dougan E. K."/>
            <person name="Rhodes N."/>
            <person name="Thang M."/>
            <person name="Chan C."/>
        </authorList>
    </citation>
    <scope>NUCLEOTIDE SEQUENCE</scope>
</reference>
<name>A0A813CJN6_9DINO</name>
<protein>
    <submittedName>
        <fullName evidence="2">Uncharacterized protein</fullName>
    </submittedName>
</protein>
<feature type="compositionally biased region" description="Basic and acidic residues" evidence="1">
    <location>
        <begin position="82"/>
        <end position="92"/>
    </location>
</feature>
<evidence type="ECO:0000256" key="1">
    <source>
        <dbReference type="SAM" id="MobiDB-lite"/>
    </source>
</evidence>
<comment type="caution">
    <text evidence="2">The sequence shown here is derived from an EMBL/GenBank/DDBJ whole genome shotgun (WGS) entry which is preliminary data.</text>
</comment>
<feature type="compositionally biased region" description="Low complexity" evidence="1">
    <location>
        <begin position="93"/>
        <end position="104"/>
    </location>
</feature>